<dbReference type="GO" id="GO:0005730">
    <property type="term" value="C:nucleolus"/>
    <property type="evidence" value="ECO:0007669"/>
    <property type="project" value="TreeGrafter"/>
</dbReference>
<feature type="domain" description="Helicase C-terminal" evidence="7">
    <location>
        <begin position="85"/>
        <end position="245"/>
    </location>
</feature>
<accession>A0A317V748</accession>
<dbReference type="InterPro" id="IPR001650">
    <property type="entry name" value="Helicase_C-like"/>
</dbReference>
<dbReference type="InterPro" id="IPR007502">
    <property type="entry name" value="Helicase-assoc_dom"/>
</dbReference>
<dbReference type="OrthoDB" id="10253254at2759"/>
<comment type="caution">
    <text evidence="8">The sequence shown here is derived from an EMBL/GenBank/DDBJ whole genome shotgun (WGS) entry which is preliminary data.</text>
</comment>
<reference evidence="8 9" key="1">
    <citation type="submission" date="2016-12" db="EMBL/GenBank/DDBJ databases">
        <title>The genomes of Aspergillus section Nigri reveals drivers in fungal speciation.</title>
        <authorList>
            <consortium name="DOE Joint Genome Institute"/>
            <person name="Vesth T.C."/>
            <person name="Nybo J."/>
            <person name="Theobald S."/>
            <person name="Brandl J."/>
            <person name="Frisvad J.C."/>
            <person name="Nielsen K.F."/>
            <person name="Lyhne E.K."/>
            <person name="Kogle M.E."/>
            <person name="Kuo A."/>
            <person name="Riley R."/>
            <person name="Clum A."/>
            <person name="Nolan M."/>
            <person name="Lipzen A."/>
            <person name="Salamov A."/>
            <person name="Henrissat B."/>
            <person name="Wiebenga A."/>
            <person name="De Vries R.P."/>
            <person name="Grigoriev I.V."/>
            <person name="Mortensen U.H."/>
            <person name="Andersen M.R."/>
            <person name="Baker S.E."/>
        </authorList>
    </citation>
    <scope>NUCLEOTIDE SEQUENCE [LARGE SCALE GENOMIC DNA]</scope>
    <source>
        <strain evidence="8 9">CBS 117.55</strain>
    </source>
</reference>
<keyword evidence="9" id="KW-1185">Reference proteome</keyword>
<dbReference type="InterPro" id="IPR048333">
    <property type="entry name" value="HA2_WH"/>
</dbReference>
<dbReference type="VEuPathDB" id="FungiDB:BO70DRAFT_366025"/>
<dbReference type="STRING" id="1448321.A0A317V748"/>
<evidence type="ECO:0000256" key="6">
    <source>
        <dbReference type="ARBA" id="ARBA00047984"/>
    </source>
</evidence>
<keyword evidence="4" id="KW-0347">Helicase</keyword>
<dbReference type="PANTHER" id="PTHR18934:SF118">
    <property type="entry name" value="ATP-DEPENDENT RNA HELICASE DHX33"/>
    <property type="match status" value="1"/>
</dbReference>
<keyword evidence="2" id="KW-0547">Nucleotide-binding</keyword>
<dbReference type="GO" id="GO:0016787">
    <property type="term" value="F:hydrolase activity"/>
    <property type="evidence" value="ECO:0007669"/>
    <property type="project" value="UniProtKB-KW"/>
</dbReference>
<protein>
    <recommendedName>
        <fullName evidence="1">RNA helicase</fullName>
        <ecNumber evidence="1">3.6.4.13</ecNumber>
    </recommendedName>
</protein>
<evidence type="ECO:0000313" key="8">
    <source>
        <dbReference type="EMBL" id="PWY68652.1"/>
    </source>
</evidence>
<name>A0A317V748_9EURO</name>
<dbReference type="Proteomes" id="UP000247233">
    <property type="component" value="Unassembled WGS sequence"/>
</dbReference>
<dbReference type="PROSITE" id="PS51194">
    <property type="entry name" value="HELICASE_CTER"/>
    <property type="match status" value="1"/>
</dbReference>
<dbReference type="SMART" id="SM00490">
    <property type="entry name" value="HELICc"/>
    <property type="match status" value="1"/>
</dbReference>
<dbReference type="RefSeq" id="XP_025395362.1">
    <property type="nucleotide sequence ID" value="XM_025544225.1"/>
</dbReference>
<dbReference type="CDD" id="cd18791">
    <property type="entry name" value="SF2_C_RHA"/>
    <property type="match status" value="1"/>
</dbReference>
<evidence type="ECO:0000256" key="2">
    <source>
        <dbReference type="ARBA" id="ARBA00022741"/>
    </source>
</evidence>
<comment type="catalytic activity">
    <reaction evidence="6">
        <text>ATP + H2O = ADP + phosphate + H(+)</text>
        <dbReference type="Rhea" id="RHEA:13065"/>
        <dbReference type="ChEBI" id="CHEBI:15377"/>
        <dbReference type="ChEBI" id="CHEBI:15378"/>
        <dbReference type="ChEBI" id="CHEBI:30616"/>
        <dbReference type="ChEBI" id="CHEBI:43474"/>
        <dbReference type="ChEBI" id="CHEBI:456216"/>
        <dbReference type="EC" id="3.6.4.13"/>
    </reaction>
</comment>
<dbReference type="EMBL" id="MSFL01000035">
    <property type="protein sequence ID" value="PWY68652.1"/>
    <property type="molecule type" value="Genomic_DNA"/>
</dbReference>
<evidence type="ECO:0000256" key="5">
    <source>
        <dbReference type="ARBA" id="ARBA00022840"/>
    </source>
</evidence>
<dbReference type="SUPFAM" id="SSF52540">
    <property type="entry name" value="P-loop containing nucleoside triphosphate hydrolases"/>
    <property type="match status" value="1"/>
</dbReference>
<evidence type="ECO:0000256" key="1">
    <source>
        <dbReference type="ARBA" id="ARBA00012552"/>
    </source>
</evidence>
<dbReference type="Pfam" id="PF04408">
    <property type="entry name" value="WHD_HA2"/>
    <property type="match status" value="1"/>
</dbReference>
<dbReference type="GeneID" id="37066462"/>
<dbReference type="PANTHER" id="PTHR18934">
    <property type="entry name" value="ATP-DEPENDENT RNA HELICASE"/>
    <property type="match status" value="1"/>
</dbReference>
<evidence type="ECO:0000256" key="3">
    <source>
        <dbReference type="ARBA" id="ARBA00022801"/>
    </source>
</evidence>
<keyword evidence="5" id="KW-0067">ATP-binding</keyword>
<dbReference type="InterPro" id="IPR027417">
    <property type="entry name" value="P-loop_NTPase"/>
</dbReference>
<gene>
    <name evidence="8" type="ORF">BO70DRAFT_366025</name>
</gene>
<proteinExistence type="predicted"/>
<dbReference type="EC" id="3.6.4.13" evidence="1"/>
<dbReference type="Pfam" id="PF21010">
    <property type="entry name" value="HA2_C"/>
    <property type="match status" value="1"/>
</dbReference>
<dbReference type="SMART" id="SM00847">
    <property type="entry name" value="HA2"/>
    <property type="match status" value="1"/>
</dbReference>
<dbReference type="GO" id="GO:0003724">
    <property type="term" value="F:RNA helicase activity"/>
    <property type="evidence" value="ECO:0007669"/>
    <property type="project" value="UniProtKB-EC"/>
</dbReference>
<dbReference type="Gene3D" id="1.20.120.1080">
    <property type="match status" value="1"/>
</dbReference>
<sequence length="408" mass="45063">MVAGKREGRGGVPLKVVVMSATADMESLTGFFREGFQKTEAGAESESEGKVRDIAACHIKGRQFPVKTIYSPEPVHDFVDAALKVIFQIHYKEPLPGDILVFLTGQETVEALESLINEYATGMDPELPKIQVLPLFAALPQVAQQRVFLPAPHRTRKIILATNIAETSVTVSGVRYVVDCGKAKVKQFRSRLGLDSLLVKPISKGPGQCYRLYTEKDYLALDEVNTPEILRCDLSQALLNMKARGVDDIMGFPFLTRPPRESLEKALLQLLSIDALEETGQISSVGLQIAKLPLTPTLGRVLLAASEFGSSCLLDVIDIISCLSVENIFLNVTSEEKKEQAEVARRDLFRREGDHLTMLSTVQAYAAENTDRKAWAERHLVSHRAMQSVMVRQPCLTSIIHAVNPLRA</sequence>
<keyword evidence="3 8" id="KW-0378">Hydrolase</keyword>
<evidence type="ECO:0000313" key="9">
    <source>
        <dbReference type="Proteomes" id="UP000247233"/>
    </source>
</evidence>
<dbReference type="Pfam" id="PF00271">
    <property type="entry name" value="Helicase_C"/>
    <property type="match status" value="1"/>
</dbReference>
<dbReference type="GO" id="GO:0045943">
    <property type="term" value="P:positive regulation of transcription by RNA polymerase I"/>
    <property type="evidence" value="ECO:0007669"/>
    <property type="project" value="TreeGrafter"/>
</dbReference>
<dbReference type="Gene3D" id="3.40.50.300">
    <property type="entry name" value="P-loop containing nucleotide triphosphate hydrolases"/>
    <property type="match status" value="1"/>
</dbReference>
<dbReference type="GO" id="GO:0003725">
    <property type="term" value="F:double-stranded RNA binding"/>
    <property type="evidence" value="ECO:0007669"/>
    <property type="project" value="TreeGrafter"/>
</dbReference>
<dbReference type="AlphaFoldDB" id="A0A317V748"/>
<organism evidence="8 9">
    <name type="scientific">Aspergillus heteromorphus CBS 117.55</name>
    <dbReference type="NCBI Taxonomy" id="1448321"/>
    <lineage>
        <taxon>Eukaryota</taxon>
        <taxon>Fungi</taxon>
        <taxon>Dikarya</taxon>
        <taxon>Ascomycota</taxon>
        <taxon>Pezizomycotina</taxon>
        <taxon>Eurotiomycetes</taxon>
        <taxon>Eurotiomycetidae</taxon>
        <taxon>Eurotiales</taxon>
        <taxon>Aspergillaceae</taxon>
        <taxon>Aspergillus</taxon>
        <taxon>Aspergillus subgen. Circumdati</taxon>
    </lineage>
</organism>
<evidence type="ECO:0000259" key="7">
    <source>
        <dbReference type="PROSITE" id="PS51194"/>
    </source>
</evidence>
<dbReference type="GO" id="GO:0005524">
    <property type="term" value="F:ATP binding"/>
    <property type="evidence" value="ECO:0007669"/>
    <property type="project" value="UniProtKB-KW"/>
</dbReference>
<evidence type="ECO:0000256" key="4">
    <source>
        <dbReference type="ARBA" id="ARBA00022806"/>
    </source>
</evidence>